<dbReference type="InterPro" id="IPR013325">
    <property type="entry name" value="RNA_pol_sigma_r2"/>
</dbReference>
<accession>A0A4R0YYD1</accession>
<dbReference type="CDD" id="cd06171">
    <property type="entry name" value="Sigma70_r4"/>
    <property type="match status" value="1"/>
</dbReference>
<reference evidence="7 8" key="1">
    <citation type="submission" date="2019-02" db="EMBL/GenBank/DDBJ databases">
        <title>Dyella amyloliquefaciens sp. nov., isolated from forest soil.</title>
        <authorList>
            <person name="Gao Z.-H."/>
            <person name="Qiu L.-H."/>
        </authorList>
    </citation>
    <scope>NUCLEOTIDE SEQUENCE [LARGE SCALE GENOMIC DNA]</scope>
    <source>
        <strain evidence="7 8">KACC 12747</strain>
    </source>
</reference>
<comment type="caution">
    <text evidence="7">The sequence shown here is derived from an EMBL/GenBank/DDBJ whole genome shotgun (WGS) entry which is preliminary data.</text>
</comment>
<dbReference type="InterPro" id="IPR007627">
    <property type="entry name" value="RNA_pol_sigma70_r2"/>
</dbReference>
<dbReference type="Gene3D" id="1.20.140.160">
    <property type="match status" value="1"/>
</dbReference>
<dbReference type="PANTHER" id="PTHR30385:SF7">
    <property type="entry name" value="RNA POLYMERASE SIGMA FACTOR FLIA"/>
    <property type="match status" value="1"/>
</dbReference>
<dbReference type="PRINTS" id="PR00046">
    <property type="entry name" value="SIGMA70FCT"/>
</dbReference>
<sequence length="251" mass="28693">MTEYFADAAGGLPFDHLAELSYEAPSSGVRTLSRDEECHWMLKYVPLVRRIVRGLTSQVSATMERCDMEQIGLMGLLEALRRYGEPDNGFGVYATMRIRGAILDDLRRQDWLPRAKRQAVHRFRSVERELRIRLGREPTRDDVCVAMEITPEAYERLIQDDNAQTFASIDDIVTDVLDGMQGPEDGVADLQLVRLALSILTERERQVIGLYYQHDLNQSEIAKVLDLTPARICQISRRALHKMRHHLQSAA</sequence>
<evidence type="ECO:0000256" key="4">
    <source>
        <dbReference type="ARBA" id="ARBA00023163"/>
    </source>
</evidence>
<evidence type="ECO:0000313" key="7">
    <source>
        <dbReference type="EMBL" id="TCI12324.1"/>
    </source>
</evidence>
<dbReference type="NCBIfam" id="TIGR02937">
    <property type="entry name" value="sigma70-ECF"/>
    <property type="match status" value="1"/>
</dbReference>
<evidence type="ECO:0000256" key="3">
    <source>
        <dbReference type="ARBA" id="ARBA00023125"/>
    </source>
</evidence>
<keyword evidence="4" id="KW-0804">Transcription</keyword>
<evidence type="ECO:0000259" key="6">
    <source>
        <dbReference type="Pfam" id="PF04545"/>
    </source>
</evidence>
<feature type="domain" description="RNA polymerase sigma-70 region 4" evidence="6">
    <location>
        <begin position="196"/>
        <end position="245"/>
    </location>
</feature>
<feature type="domain" description="RNA polymerase sigma-70 region 2" evidence="5">
    <location>
        <begin position="43"/>
        <end position="111"/>
    </location>
</feature>
<dbReference type="GO" id="GO:0016987">
    <property type="term" value="F:sigma factor activity"/>
    <property type="evidence" value="ECO:0007669"/>
    <property type="project" value="UniProtKB-KW"/>
</dbReference>
<dbReference type="AlphaFoldDB" id="A0A4R0YYD1"/>
<dbReference type="InterPro" id="IPR000943">
    <property type="entry name" value="RNA_pol_sigma70"/>
</dbReference>
<dbReference type="Proteomes" id="UP000291822">
    <property type="component" value="Unassembled WGS sequence"/>
</dbReference>
<dbReference type="SUPFAM" id="SSF88946">
    <property type="entry name" value="Sigma2 domain of RNA polymerase sigma factors"/>
    <property type="match status" value="1"/>
</dbReference>
<dbReference type="GO" id="GO:0006352">
    <property type="term" value="P:DNA-templated transcription initiation"/>
    <property type="evidence" value="ECO:0007669"/>
    <property type="project" value="InterPro"/>
</dbReference>
<dbReference type="NCBIfam" id="TIGR02479">
    <property type="entry name" value="FliA_WhiG"/>
    <property type="match status" value="1"/>
</dbReference>
<keyword evidence="1" id="KW-0805">Transcription regulation</keyword>
<dbReference type="Gene3D" id="1.10.1740.10">
    <property type="match status" value="1"/>
</dbReference>
<dbReference type="Pfam" id="PF04545">
    <property type="entry name" value="Sigma70_r4"/>
    <property type="match status" value="1"/>
</dbReference>
<gene>
    <name evidence="7" type="ORF">EZM97_02940</name>
</gene>
<dbReference type="GO" id="GO:0003899">
    <property type="term" value="F:DNA-directed RNA polymerase activity"/>
    <property type="evidence" value="ECO:0007669"/>
    <property type="project" value="InterPro"/>
</dbReference>
<dbReference type="InterPro" id="IPR007630">
    <property type="entry name" value="RNA_pol_sigma70_r4"/>
</dbReference>
<evidence type="ECO:0000256" key="2">
    <source>
        <dbReference type="ARBA" id="ARBA00023082"/>
    </source>
</evidence>
<dbReference type="InterPro" id="IPR012845">
    <property type="entry name" value="RNA_pol_sigma_FliA_WhiG"/>
</dbReference>
<dbReference type="GO" id="GO:0003677">
    <property type="term" value="F:DNA binding"/>
    <property type="evidence" value="ECO:0007669"/>
    <property type="project" value="UniProtKB-KW"/>
</dbReference>
<proteinExistence type="predicted"/>
<evidence type="ECO:0000259" key="5">
    <source>
        <dbReference type="Pfam" id="PF04542"/>
    </source>
</evidence>
<keyword evidence="8" id="KW-1185">Reference proteome</keyword>
<keyword evidence="2" id="KW-0731">Sigma factor</keyword>
<dbReference type="Pfam" id="PF04542">
    <property type="entry name" value="Sigma70_r2"/>
    <property type="match status" value="1"/>
</dbReference>
<dbReference type="InterPro" id="IPR014284">
    <property type="entry name" value="RNA_pol_sigma-70_dom"/>
</dbReference>
<protein>
    <submittedName>
        <fullName evidence="7">FliA/WhiG family RNA polymerase sigma factor</fullName>
    </submittedName>
</protein>
<keyword evidence="3" id="KW-0238">DNA-binding</keyword>
<name>A0A4R0YYD1_9GAMM</name>
<dbReference type="PANTHER" id="PTHR30385">
    <property type="entry name" value="SIGMA FACTOR F FLAGELLAR"/>
    <property type="match status" value="1"/>
</dbReference>
<dbReference type="EMBL" id="SJTG01000001">
    <property type="protein sequence ID" value="TCI12324.1"/>
    <property type="molecule type" value="Genomic_DNA"/>
</dbReference>
<evidence type="ECO:0000313" key="8">
    <source>
        <dbReference type="Proteomes" id="UP000291822"/>
    </source>
</evidence>
<organism evidence="7 8">
    <name type="scientific">Dyella soli</name>
    <dbReference type="NCBI Taxonomy" id="522319"/>
    <lineage>
        <taxon>Bacteria</taxon>
        <taxon>Pseudomonadati</taxon>
        <taxon>Pseudomonadota</taxon>
        <taxon>Gammaproteobacteria</taxon>
        <taxon>Lysobacterales</taxon>
        <taxon>Rhodanobacteraceae</taxon>
        <taxon>Dyella</taxon>
    </lineage>
</organism>
<dbReference type="InterPro" id="IPR013324">
    <property type="entry name" value="RNA_pol_sigma_r3/r4-like"/>
</dbReference>
<dbReference type="SUPFAM" id="SSF88659">
    <property type="entry name" value="Sigma3 and sigma4 domains of RNA polymerase sigma factors"/>
    <property type="match status" value="2"/>
</dbReference>
<evidence type="ECO:0000256" key="1">
    <source>
        <dbReference type="ARBA" id="ARBA00023015"/>
    </source>
</evidence>